<name>A0AAW1P3C5_9CHLO</name>
<proteinExistence type="predicted"/>
<gene>
    <name evidence="1" type="ORF">WJX72_005595</name>
</gene>
<dbReference type="Proteomes" id="UP001489004">
    <property type="component" value="Unassembled WGS sequence"/>
</dbReference>
<protein>
    <submittedName>
        <fullName evidence="1">Uncharacterized protein</fullName>
    </submittedName>
</protein>
<organism evidence="1 2">
    <name type="scientific">[Myrmecia] bisecta</name>
    <dbReference type="NCBI Taxonomy" id="41462"/>
    <lineage>
        <taxon>Eukaryota</taxon>
        <taxon>Viridiplantae</taxon>
        <taxon>Chlorophyta</taxon>
        <taxon>core chlorophytes</taxon>
        <taxon>Trebouxiophyceae</taxon>
        <taxon>Trebouxiales</taxon>
        <taxon>Trebouxiaceae</taxon>
        <taxon>Myrmecia</taxon>
    </lineage>
</organism>
<dbReference type="PANTHER" id="PTHR11695">
    <property type="entry name" value="ALCOHOL DEHYDROGENASE RELATED"/>
    <property type="match status" value="1"/>
</dbReference>
<dbReference type="InterPro" id="IPR036291">
    <property type="entry name" value="NAD(P)-bd_dom_sf"/>
</dbReference>
<keyword evidence="2" id="KW-1185">Reference proteome</keyword>
<accession>A0AAW1P3C5</accession>
<evidence type="ECO:0000313" key="2">
    <source>
        <dbReference type="Proteomes" id="UP001489004"/>
    </source>
</evidence>
<dbReference type="EMBL" id="JALJOR010000017">
    <property type="protein sequence ID" value="KAK9804789.1"/>
    <property type="molecule type" value="Genomic_DNA"/>
</dbReference>
<dbReference type="Gene3D" id="3.90.180.10">
    <property type="entry name" value="Medium-chain alcohol dehydrogenases, catalytic domain"/>
    <property type="match status" value="1"/>
</dbReference>
<reference evidence="1 2" key="1">
    <citation type="journal article" date="2024" name="Nat. Commun.">
        <title>Phylogenomics reveals the evolutionary origins of lichenization in chlorophyte algae.</title>
        <authorList>
            <person name="Puginier C."/>
            <person name="Libourel C."/>
            <person name="Otte J."/>
            <person name="Skaloud P."/>
            <person name="Haon M."/>
            <person name="Grisel S."/>
            <person name="Petersen M."/>
            <person name="Berrin J.G."/>
            <person name="Delaux P.M."/>
            <person name="Dal Grande F."/>
            <person name="Keller J."/>
        </authorList>
    </citation>
    <scope>NUCLEOTIDE SEQUENCE [LARGE SCALE GENOMIC DNA]</scope>
    <source>
        <strain evidence="1 2">SAG 2043</strain>
    </source>
</reference>
<dbReference type="Pfam" id="PF13602">
    <property type="entry name" value="ADH_zinc_N_2"/>
    <property type="match status" value="1"/>
</dbReference>
<sequence length="174" mass="18574">MLVAPEVPGSTGSFSLNVLGHHQDLGADQVIDYTKEDFKEVLKDAKVDMVLDMLGGKITGQSKQVLRRGGYLAHIMNAKTGILGLGCGGWLTSSAIYRHLVGWWGASCAWASGSARPFASPMVGALDKIGQLIREGKFKPVVDRTLPLEQAAVGHELVEGGHARGKVILKVQDV</sequence>
<dbReference type="SUPFAM" id="SSF51735">
    <property type="entry name" value="NAD(P)-binding Rossmann-fold domains"/>
    <property type="match status" value="1"/>
</dbReference>
<dbReference type="Gene3D" id="3.40.50.720">
    <property type="entry name" value="NAD(P)-binding Rossmann-like Domain"/>
    <property type="match status" value="1"/>
</dbReference>
<dbReference type="InterPro" id="IPR050700">
    <property type="entry name" value="YIM1/Zinc_Alcohol_DH_Fams"/>
</dbReference>
<dbReference type="PANTHER" id="PTHR11695:SF294">
    <property type="entry name" value="RETICULON-4-INTERACTING PROTEIN 1, MITOCHONDRIAL"/>
    <property type="match status" value="1"/>
</dbReference>
<evidence type="ECO:0000313" key="1">
    <source>
        <dbReference type="EMBL" id="KAK9804789.1"/>
    </source>
</evidence>
<dbReference type="AlphaFoldDB" id="A0AAW1P3C5"/>
<comment type="caution">
    <text evidence="1">The sequence shown here is derived from an EMBL/GenBank/DDBJ whole genome shotgun (WGS) entry which is preliminary data.</text>
</comment>